<evidence type="ECO:0000313" key="2">
    <source>
        <dbReference type="Proteomes" id="UP000502377"/>
    </source>
</evidence>
<dbReference type="Proteomes" id="UP000502377">
    <property type="component" value="Chromosome"/>
</dbReference>
<dbReference type="AlphaFoldDB" id="A0A6G5QN15"/>
<sequence length="73" mass="8446">MKYRYEINDETSFFIASLSYGHFGLFVNDELYGTYASASLAADDVYHGYTGLDLWDDEDHDEPCDLSEWEAIF</sequence>
<name>A0A6G5QN15_CAMRE</name>
<gene>
    <name evidence="1" type="ORF">CRECT_1318</name>
</gene>
<dbReference type="EMBL" id="CP012543">
    <property type="protein sequence ID" value="QCD46972.1"/>
    <property type="molecule type" value="Genomic_DNA"/>
</dbReference>
<dbReference type="KEGG" id="crx:CRECT_1318"/>
<evidence type="ECO:0000313" key="1">
    <source>
        <dbReference type="EMBL" id="QCD46972.1"/>
    </source>
</evidence>
<reference evidence="1 2" key="1">
    <citation type="submission" date="2016-07" db="EMBL/GenBank/DDBJ databases">
        <title>Comparative genomics of the Campylobacter concisus group.</title>
        <authorList>
            <person name="Miller W.G."/>
            <person name="Yee E."/>
            <person name="Chapman M.H."/>
            <person name="Huynh S."/>
            <person name="Bono J.L."/>
            <person name="On S.L.W."/>
            <person name="StLeger J."/>
            <person name="Foster G."/>
            <person name="Parker C.T."/>
        </authorList>
    </citation>
    <scope>NUCLEOTIDE SEQUENCE [LARGE SCALE GENOMIC DNA]</scope>
    <source>
        <strain evidence="1 2">ATCC 33238</strain>
    </source>
</reference>
<dbReference type="RefSeq" id="WP_002944560.1">
    <property type="nucleotide sequence ID" value="NZ_CP012543.1"/>
</dbReference>
<organism evidence="1 2">
    <name type="scientific">Campylobacter rectus</name>
    <name type="common">Wolinella recta</name>
    <dbReference type="NCBI Taxonomy" id="203"/>
    <lineage>
        <taxon>Bacteria</taxon>
        <taxon>Pseudomonadati</taxon>
        <taxon>Campylobacterota</taxon>
        <taxon>Epsilonproteobacteria</taxon>
        <taxon>Campylobacterales</taxon>
        <taxon>Campylobacteraceae</taxon>
        <taxon>Campylobacter</taxon>
    </lineage>
</organism>
<proteinExistence type="predicted"/>
<accession>A0A6G5QN15</accession>
<protein>
    <submittedName>
        <fullName evidence="1">Uncharacterized protein</fullName>
    </submittedName>
</protein>